<comment type="caution">
    <text evidence="1">The sequence shown here is derived from an EMBL/GenBank/DDBJ whole genome shotgun (WGS) entry which is preliminary data.</text>
</comment>
<sequence length="87" mass="9945">MLRAQNIFYSGYDYHHPVDVDKSSFTNSTSKVNNRAENNTDIILVTTDTNVNCITIDTIVISDIYVTHITIMTCITKNIYVTYVITY</sequence>
<dbReference type="Proteomes" id="UP001501556">
    <property type="component" value="Unassembled WGS sequence"/>
</dbReference>
<protein>
    <submittedName>
        <fullName evidence="1">Uncharacterized protein</fullName>
    </submittedName>
</protein>
<keyword evidence="2" id="KW-1185">Reference proteome</keyword>
<reference evidence="2" key="1">
    <citation type="journal article" date="2019" name="Int. J. Syst. Evol. Microbiol.">
        <title>The Global Catalogue of Microorganisms (GCM) 10K type strain sequencing project: providing services to taxonomists for standard genome sequencing and annotation.</title>
        <authorList>
            <consortium name="The Broad Institute Genomics Platform"/>
            <consortium name="The Broad Institute Genome Sequencing Center for Infectious Disease"/>
            <person name="Wu L."/>
            <person name="Ma J."/>
        </authorList>
    </citation>
    <scope>NUCLEOTIDE SEQUENCE [LARGE SCALE GENOMIC DNA]</scope>
    <source>
        <strain evidence="2">JCM 17217</strain>
    </source>
</reference>
<name>A0ABP7QMJ9_9BACT</name>
<accession>A0ABP7QMJ9</accession>
<gene>
    <name evidence="1" type="ORF">GCM10022407_32500</name>
</gene>
<proteinExistence type="predicted"/>
<evidence type="ECO:0000313" key="2">
    <source>
        <dbReference type="Proteomes" id="UP001501556"/>
    </source>
</evidence>
<dbReference type="EMBL" id="BAABDI010000026">
    <property type="protein sequence ID" value="GAA3985044.1"/>
    <property type="molecule type" value="Genomic_DNA"/>
</dbReference>
<organism evidence="1 2">
    <name type="scientific">Hymenobacter antarcticus</name>
    <dbReference type="NCBI Taxonomy" id="486270"/>
    <lineage>
        <taxon>Bacteria</taxon>
        <taxon>Pseudomonadati</taxon>
        <taxon>Bacteroidota</taxon>
        <taxon>Cytophagia</taxon>
        <taxon>Cytophagales</taxon>
        <taxon>Hymenobacteraceae</taxon>
        <taxon>Hymenobacter</taxon>
    </lineage>
</organism>
<evidence type="ECO:0000313" key="1">
    <source>
        <dbReference type="EMBL" id="GAA3985044.1"/>
    </source>
</evidence>